<sequence>MAEIKRKEETLWENELRECEIPITSPFEETISEETVIILSICNYVAVAGSKSAVLCSNPPNPESGEPNPSVDYNKLSQFITSNEGRIAPGDMAIFQELAHHRHAYFSAYQSFFESHNTLRDLFAERCQLGRRWQAISQNLDKFTIENRRDMYSRVEINGCNCAAEKETHAARLREVTACTARLAKSKHKAASVFRKIQETRPKSRYQRQKTSDDMNTATKIHKSNGGIGPMKTSTPPMPQPQPAKRIGNNGISKKGRTYPFQPAGLAGNKTTREHQNACIAADELNKGFGHNVPQPYHTSLPTPLTPPTFKTPEATSTPSVFLAGPGQSTPPNSSPLRSATEEL</sequence>
<evidence type="ECO:0000256" key="1">
    <source>
        <dbReference type="SAM" id="MobiDB-lite"/>
    </source>
</evidence>
<dbReference type="EMBL" id="LDEV01000218">
    <property type="protein sequence ID" value="KLJ13611.1"/>
    <property type="molecule type" value="Genomic_DNA"/>
</dbReference>
<feature type="region of interest" description="Disordered" evidence="1">
    <location>
        <begin position="199"/>
        <end position="243"/>
    </location>
</feature>
<feature type="region of interest" description="Disordered" evidence="1">
    <location>
        <begin position="297"/>
        <end position="344"/>
    </location>
</feature>
<dbReference type="AlphaFoldDB" id="A0A0H1BX13"/>
<accession>A0A0H1BX13</accession>
<organism evidence="2 3">
    <name type="scientific">Blastomyces silverae</name>
    <dbReference type="NCBI Taxonomy" id="2060906"/>
    <lineage>
        <taxon>Eukaryota</taxon>
        <taxon>Fungi</taxon>
        <taxon>Dikarya</taxon>
        <taxon>Ascomycota</taxon>
        <taxon>Pezizomycotina</taxon>
        <taxon>Eurotiomycetes</taxon>
        <taxon>Eurotiomycetidae</taxon>
        <taxon>Onygenales</taxon>
        <taxon>Ajellomycetaceae</taxon>
        <taxon>Blastomyces</taxon>
    </lineage>
</organism>
<evidence type="ECO:0000313" key="3">
    <source>
        <dbReference type="Proteomes" id="UP000053573"/>
    </source>
</evidence>
<protein>
    <submittedName>
        <fullName evidence="2">Uncharacterized protein</fullName>
    </submittedName>
</protein>
<name>A0A0H1BX13_9EURO</name>
<dbReference type="Proteomes" id="UP000053573">
    <property type="component" value="Unassembled WGS sequence"/>
</dbReference>
<feature type="compositionally biased region" description="Low complexity" evidence="1">
    <location>
        <begin position="299"/>
        <end position="313"/>
    </location>
</feature>
<comment type="caution">
    <text evidence="2">The sequence shown here is derived from an EMBL/GenBank/DDBJ whole genome shotgun (WGS) entry which is preliminary data.</text>
</comment>
<reference evidence="3" key="1">
    <citation type="journal article" date="2015" name="PLoS Genet.">
        <title>The dynamic genome and transcriptome of the human fungal pathogen Blastomyces and close relative Emmonsia.</title>
        <authorList>
            <person name="Munoz J.F."/>
            <person name="Gauthier G.M."/>
            <person name="Desjardins C.A."/>
            <person name="Gallo J.E."/>
            <person name="Holder J."/>
            <person name="Sullivan T.D."/>
            <person name="Marty A.J."/>
            <person name="Carmen J.C."/>
            <person name="Chen Z."/>
            <person name="Ding L."/>
            <person name="Gujja S."/>
            <person name="Magrini V."/>
            <person name="Misas E."/>
            <person name="Mitreva M."/>
            <person name="Priest M."/>
            <person name="Saif S."/>
            <person name="Whiston E.A."/>
            <person name="Young S."/>
            <person name="Zeng Q."/>
            <person name="Goldman W.E."/>
            <person name="Mardis E.R."/>
            <person name="Taylor J.W."/>
            <person name="McEwen J.G."/>
            <person name="Clay O.K."/>
            <person name="Klein B.S."/>
            <person name="Cuomo C.A."/>
        </authorList>
    </citation>
    <scope>NUCLEOTIDE SEQUENCE [LARGE SCALE GENOMIC DNA]</scope>
    <source>
        <strain evidence="3">UAMH 139</strain>
    </source>
</reference>
<proteinExistence type="predicted"/>
<gene>
    <name evidence="2" type="ORF">EMPG_11447</name>
</gene>
<keyword evidence="3" id="KW-1185">Reference proteome</keyword>
<feature type="compositionally biased region" description="Polar residues" evidence="1">
    <location>
        <begin position="327"/>
        <end position="338"/>
    </location>
</feature>
<evidence type="ECO:0000313" key="2">
    <source>
        <dbReference type="EMBL" id="KLJ13611.1"/>
    </source>
</evidence>
<dbReference type="OrthoDB" id="4188088at2759"/>